<proteinExistence type="predicted"/>
<reference evidence="4 5" key="1">
    <citation type="submission" date="2019-10" db="EMBL/GenBank/DDBJ databases">
        <title>Evaluation of single-gene subtyping targets for Pseudomonas.</title>
        <authorList>
            <person name="Reichler S.J."/>
            <person name="Orsi R.H."/>
            <person name="Wiedmann M."/>
            <person name="Martin N.H."/>
            <person name="Murphy S.I."/>
        </authorList>
    </citation>
    <scope>NUCLEOTIDE SEQUENCE [LARGE SCALE GENOMIC DNA]</scope>
    <source>
        <strain evidence="4 5">FSL R10-2932</strain>
    </source>
</reference>
<dbReference type="Proteomes" id="UP000447574">
    <property type="component" value="Unassembled WGS sequence"/>
</dbReference>
<evidence type="ECO:0000256" key="2">
    <source>
        <dbReference type="SAM" id="SignalP"/>
    </source>
</evidence>
<feature type="compositionally biased region" description="Low complexity" evidence="1">
    <location>
        <begin position="460"/>
        <end position="472"/>
    </location>
</feature>
<feature type="compositionally biased region" description="Gly residues" evidence="1">
    <location>
        <begin position="449"/>
        <end position="459"/>
    </location>
</feature>
<feature type="compositionally biased region" description="Pro residues" evidence="1">
    <location>
        <begin position="393"/>
        <end position="409"/>
    </location>
</feature>
<sequence>MHDKNNRFNPRLSLLVAAIGLGLSTPSAHAASYGVDVFAPTLGTSINGYNNRLGGSGDGEMLVGTQTNSVTGITSAFQWTLLGGKQYLASLGNVAQANAASSDGSVIVGSSLDSLSGKQTAVSWDGTGIHAMNFLNNGSYAEALGVSADGSVIAGSADDGLTGNDTAVTWNSAGNITSLGHLSDGVYSFALGVSADGQVVVGYAQNGALGGDMATRWVNGASAETLGTLVGGIGSRAKAASADGTYIAGTGDSSVSAAEAFIWSQASGMKGLGLLTDGSLSGAEGISANGAVVVGVADTAGNVVTGFRWTAETGMQSLVQWLQDNDPSYTLLPGNSLDTATAVSADGNTVFGKGTLNGRDQPFVARSYGPIAVPAPVVTPPVVTPPVVTPPVVTPPVVTPPVVTPPVVTPPTSGSDGTTPPTSGSDGTTPPTTGSGSDGTAPPTPGSGSTSGGTNGGTGTPTDTGNGTTTSPIVPPTGVIGLYDLGDSLSNASLYAEALQNQLQGFVQDQLICTTFDTKGICVNVSAQMTHHNGSVQGDNTYGGVTLAYRITPDLVAGIGYQGPNTSLKINDDRVEGDTNTVGAFVEYGNRLKQGVFARGAVAAAEGDATIKRSYKTGAGSSSSKGKSDISQYAVSGQAGYVFIVKDNAAVMPFVGLDYLDTKLDGYTETSGPYPVQFDSRKQNDVYGTAGVTGSLNLGNKAILSANLKHVERLNNSSDDLSGEVLGVSTFDLKQDTTERWDEVGLGVQMAGPMKASRVGLSYGHRFNSDKAVASDVATLSFSVGF</sequence>
<evidence type="ECO:0000313" key="4">
    <source>
        <dbReference type="EMBL" id="MQT78134.1"/>
    </source>
</evidence>
<feature type="domain" description="Autotransporter" evidence="3">
    <location>
        <begin position="514"/>
        <end position="786"/>
    </location>
</feature>
<evidence type="ECO:0000313" key="5">
    <source>
        <dbReference type="Proteomes" id="UP000447574"/>
    </source>
</evidence>
<dbReference type="SUPFAM" id="SSF103515">
    <property type="entry name" value="Autotransporter"/>
    <property type="match status" value="1"/>
</dbReference>
<evidence type="ECO:0000256" key="1">
    <source>
        <dbReference type="SAM" id="MobiDB-lite"/>
    </source>
</evidence>
<protein>
    <submittedName>
        <fullName evidence="4">Autotransporter domain-containing protein</fullName>
    </submittedName>
</protein>
<dbReference type="EMBL" id="WIWF01000256">
    <property type="protein sequence ID" value="MQT78134.1"/>
    <property type="molecule type" value="Genomic_DNA"/>
</dbReference>
<feature type="chain" id="PRO_5031398268" evidence="2">
    <location>
        <begin position="31"/>
        <end position="786"/>
    </location>
</feature>
<feature type="region of interest" description="Disordered" evidence="1">
    <location>
        <begin position="393"/>
        <end position="474"/>
    </location>
</feature>
<organism evidence="4 5">
    <name type="scientific">Pseudomonas helleri</name>
    <dbReference type="NCBI Taxonomy" id="1608996"/>
    <lineage>
        <taxon>Bacteria</taxon>
        <taxon>Pseudomonadati</taxon>
        <taxon>Pseudomonadota</taxon>
        <taxon>Gammaproteobacteria</taxon>
        <taxon>Pseudomonadales</taxon>
        <taxon>Pseudomonadaceae</taxon>
        <taxon>Pseudomonas</taxon>
    </lineage>
</organism>
<dbReference type="Pfam" id="PF03797">
    <property type="entry name" value="Autotransporter"/>
    <property type="match status" value="1"/>
</dbReference>
<feature type="signal peptide" evidence="2">
    <location>
        <begin position="1"/>
        <end position="30"/>
    </location>
</feature>
<name>A0A7X1X0E3_9PSED</name>
<comment type="caution">
    <text evidence="4">The sequence shown here is derived from an EMBL/GenBank/DDBJ whole genome shotgun (WGS) entry which is preliminary data.</text>
</comment>
<evidence type="ECO:0000259" key="3">
    <source>
        <dbReference type="PROSITE" id="PS51208"/>
    </source>
</evidence>
<keyword evidence="2" id="KW-0732">Signal</keyword>
<gene>
    <name evidence="4" type="ORF">GHO37_28315</name>
</gene>
<dbReference type="AlphaFoldDB" id="A0A7X1X0E3"/>
<dbReference type="RefSeq" id="WP_153439287.1">
    <property type="nucleotide sequence ID" value="NZ_JBQQFY010000265.1"/>
</dbReference>
<accession>A0A7X1X0E3</accession>
<feature type="compositionally biased region" description="Low complexity" evidence="1">
    <location>
        <begin position="410"/>
        <end position="441"/>
    </location>
</feature>
<dbReference type="SMART" id="SM00869">
    <property type="entry name" value="Autotransporter"/>
    <property type="match status" value="1"/>
</dbReference>
<dbReference type="InterPro" id="IPR005546">
    <property type="entry name" value="Autotransporte_beta"/>
</dbReference>
<dbReference type="PROSITE" id="PS51208">
    <property type="entry name" value="AUTOTRANSPORTER"/>
    <property type="match status" value="1"/>
</dbReference>
<dbReference type="Gene3D" id="2.40.128.130">
    <property type="entry name" value="Autotransporter beta-domain"/>
    <property type="match status" value="1"/>
</dbReference>
<dbReference type="InterPro" id="IPR036709">
    <property type="entry name" value="Autotransporte_beta_dom_sf"/>
</dbReference>